<comment type="cofactor">
    <cofactor evidence="2">
        <name>Mn(2+)</name>
        <dbReference type="ChEBI" id="CHEBI:29035"/>
    </cofactor>
</comment>
<dbReference type="SMART" id="SM00434">
    <property type="entry name" value="TOP4c"/>
    <property type="match status" value="1"/>
</dbReference>
<dbReference type="GO" id="GO:0005634">
    <property type="term" value="C:nucleus"/>
    <property type="evidence" value="ECO:0007669"/>
    <property type="project" value="UniProtKB-SubCell"/>
</dbReference>
<sequence length="1381" mass="156221">MMVPTMIFGHLLTSSNFNDDDKKVTGGRNGYGAKLCNVFSTKFVVETCTSEYKRAFKQVWENNMAKTTAPKVKEFCGKDYTKITFVPDLTKFKMENLDNDIVALFHRRAYDIAASARGVRVFLNGTKLPVKGFRDYVDLFLKDKEDETGNKVKFNYEVVNDRWELAVAPSENGFQQISFVNSIATTKGGRHVDYVADMVVKNMVDTIKKKNKNGIDIKPFQIRNHMWIFINCLVENPTFDSQTKEHMTLQAKSFGSRCAPSEKFYLGVIKSGIVEAVLQWAKFKAENLLAKTGAGRKQNKIKGIPKLEDANDAGTKNSVECTLILTEGDSAKTLAVAGLGVVGRDRYGVFPLRGKLLNVREASHKQIMDNAEISALVKILGIQYKKKYQSIEDLRTLRYGKLMIMTDQDHDGSHIKGLIINFVHHNWPSLLQMNFIEEFITPIVKAIKGNNSVSFYSMPELEEWKKRTLNWKTYKLKYYKGLGTSTSKEAKEYFTDMQRHRILFRYQGQLDDDQITMAFSKKCIEQRKDWLTTWMENTKRRKEMGMGEDIIYDKDVRAITYSDFINKELVLFSNLDNERSIPSLVDGLKPGQRKVLFTCFKRNDKREIKVAQLAGSVAEHSAYHHGEQSLMSTIINLAQNYVGSNNINILQPIGQFGTRLQGGKDSASPRYIFTQLSPLAKLMFDSRDEPLLKNLFDDNQRIEPEWYCPILPVVLVNGADGIGTGWMTKVPNFNPREIVNNLKKMIRGDEPSLMRPWYKNFKGDIIEISPQKYAVNGVVSILSDTKIEITELPVATWTQAYKEGVVEPMSTGTDKIQAVLTDYKEYHTDTTVKFVISMKPDTLDKFQDEGLHKVFKLQSVLNLTSMVLFDKNGCLRKYSNVADILREFFELRIEMYTKRRDYLLGILSAEASKLSNQARFILEKCDGKITVENKKKKLMIDELVQRKYDSDPVKAWKSRQATLQSQQVEDTGDATDEEPEEGRDFDYILGMSIMSLTLERKEALLKNRDEKQRELDALKRKTPNDLYNDDLDAFLIELDRVEKEELEDSPETKKKAVAKSKGMSKKALLDTCPSPMGRKVAPTIDDLVKKVEAANKVKEKKGKAKAQKKKDGEENGDIELEKDEFDLMLEDNDSLVNKLNSSSEGADLAANGKVAAKKPREKKPPGEKKPRAKPAKDGLKQTKLNFKAKPKSPAKNKKKGSDWDSDDASDSSFSFSTKVAKKKPAAKKNSFSDSDSDVPARPRKKAIQKKLPFSGGDSGSEIEEIPAPKKPTKVVAVESGSESDEPVVTKKNANKKKPAANSNKRAKAVVLSSDSESDELVVVKSKDAKKAKKGSGSDDDFDFEEESPQKSYGDMAAADRERRNRKQAKYVFDDEESDFSD</sequence>
<dbReference type="OrthoDB" id="276498at2759"/>
<keyword evidence="11" id="KW-0539">Nucleus</keyword>
<evidence type="ECO:0000256" key="15">
    <source>
        <dbReference type="SAM" id="MobiDB-lite"/>
    </source>
</evidence>
<comment type="subcellular location">
    <subcellularLocation>
        <location evidence="4">Nucleus</location>
    </subcellularLocation>
</comment>
<feature type="domain" description="Topo IIA-type catalytic" evidence="17">
    <location>
        <begin position="581"/>
        <end position="1031"/>
    </location>
</feature>
<dbReference type="GO" id="GO:0003677">
    <property type="term" value="F:DNA binding"/>
    <property type="evidence" value="ECO:0007669"/>
    <property type="project" value="UniProtKB-UniRule"/>
</dbReference>
<evidence type="ECO:0000256" key="9">
    <source>
        <dbReference type="ARBA" id="ARBA00023125"/>
    </source>
</evidence>
<dbReference type="PANTHER" id="PTHR10169">
    <property type="entry name" value="DNA TOPOISOMERASE/GYRASE"/>
    <property type="match status" value="1"/>
</dbReference>
<dbReference type="CDD" id="cd00187">
    <property type="entry name" value="TOP4c"/>
    <property type="match status" value="1"/>
</dbReference>
<dbReference type="GO" id="GO:0006265">
    <property type="term" value="P:DNA topological change"/>
    <property type="evidence" value="ECO:0007669"/>
    <property type="project" value="UniProtKB-UniRule"/>
</dbReference>
<dbReference type="GO" id="GO:0000712">
    <property type="term" value="P:resolution of meiotic recombination intermediates"/>
    <property type="evidence" value="ECO:0007669"/>
    <property type="project" value="TreeGrafter"/>
</dbReference>
<keyword evidence="8 12" id="KW-0799">Topoisomerase</keyword>
<feature type="compositionally biased region" description="Acidic residues" evidence="15">
    <location>
        <begin position="970"/>
        <end position="981"/>
    </location>
</feature>
<dbReference type="FunFam" id="1.10.268.10:FF:000002">
    <property type="entry name" value="DNA topoisomerase 2"/>
    <property type="match status" value="1"/>
</dbReference>
<evidence type="ECO:0000256" key="4">
    <source>
        <dbReference type="ARBA" id="ARBA00004123"/>
    </source>
</evidence>
<dbReference type="FunFam" id="3.30.1490.30:FF:000001">
    <property type="entry name" value="DNA topoisomerase 2"/>
    <property type="match status" value="1"/>
</dbReference>
<dbReference type="InterPro" id="IPR002205">
    <property type="entry name" value="Topo_IIA_dom_A"/>
</dbReference>
<dbReference type="InterPro" id="IPR050634">
    <property type="entry name" value="DNA_Topoisomerase_II"/>
</dbReference>
<dbReference type="PROSITE" id="PS00177">
    <property type="entry name" value="TOPOISOMERASE_II"/>
    <property type="match status" value="1"/>
</dbReference>
<organism evidence="18 19">
    <name type="scientific">Allacma fusca</name>
    <dbReference type="NCBI Taxonomy" id="39272"/>
    <lineage>
        <taxon>Eukaryota</taxon>
        <taxon>Metazoa</taxon>
        <taxon>Ecdysozoa</taxon>
        <taxon>Arthropoda</taxon>
        <taxon>Hexapoda</taxon>
        <taxon>Collembola</taxon>
        <taxon>Symphypleona</taxon>
        <taxon>Sminthuridae</taxon>
        <taxon>Allacma</taxon>
    </lineage>
</organism>
<dbReference type="Pfam" id="PF01751">
    <property type="entry name" value="Toprim"/>
    <property type="match status" value="1"/>
</dbReference>
<dbReference type="CDD" id="cd03365">
    <property type="entry name" value="TOPRIM_TopoIIA"/>
    <property type="match status" value="1"/>
</dbReference>
<feature type="compositionally biased region" description="Basic residues" evidence="15">
    <location>
        <begin position="1186"/>
        <end position="1198"/>
    </location>
</feature>
<dbReference type="EC" id="5.6.2.2" evidence="6 13"/>
<evidence type="ECO:0000259" key="17">
    <source>
        <dbReference type="PROSITE" id="PS52040"/>
    </source>
</evidence>
<dbReference type="FunFam" id="3.40.50.670:FF:000001">
    <property type="entry name" value="DNA topoisomerase 2"/>
    <property type="match status" value="2"/>
</dbReference>
<evidence type="ECO:0000256" key="13">
    <source>
        <dbReference type="RuleBase" id="RU362094"/>
    </source>
</evidence>
<evidence type="ECO:0000256" key="11">
    <source>
        <dbReference type="ARBA" id="ARBA00023242"/>
    </source>
</evidence>
<keyword evidence="13" id="KW-0067">ATP-binding</keyword>
<comment type="function">
    <text evidence="13">Control of topological states of DNA by transient breakage and subsequent rejoining of DNA strands. Topoisomerase II makes double-strand breaks.</text>
</comment>
<evidence type="ECO:0000256" key="6">
    <source>
        <dbReference type="ARBA" id="ARBA00012895"/>
    </source>
</evidence>
<evidence type="ECO:0000256" key="3">
    <source>
        <dbReference type="ARBA" id="ARBA00001946"/>
    </source>
</evidence>
<name>A0A8J2J0V1_9HEXA</name>
<dbReference type="InterPro" id="IPR018522">
    <property type="entry name" value="TopoIIA_CS"/>
</dbReference>
<dbReference type="Proteomes" id="UP000708208">
    <property type="component" value="Unassembled WGS sequence"/>
</dbReference>
<feature type="compositionally biased region" description="Low complexity" evidence="15">
    <location>
        <begin position="1299"/>
        <end position="1314"/>
    </location>
</feature>
<dbReference type="InterPro" id="IPR034157">
    <property type="entry name" value="TOPRIM_TopoII"/>
</dbReference>
<feature type="region of interest" description="Disordered" evidence="15">
    <location>
        <begin position="959"/>
        <end position="981"/>
    </location>
</feature>
<dbReference type="InterPro" id="IPR006171">
    <property type="entry name" value="TOPRIM_dom"/>
</dbReference>
<keyword evidence="9 12" id="KW-0238">DNA-binding</keyword>
<feature type="compositionally biased region" description="Basic residues" evidence="15">
    <location>
        <begin position="1098"/>
        <end position="1108"/>
    </location>
</feature>
<comment type="caution">
    <text evidence="18">The sequence shown here is derived from an EMBL/GenBank/DDBJ whole genome shotgun (WGS) entry which is preliminary data.</text>
</comment>
<dbReference type="Pfam" id="PF00204">
    <property type="entry name" value="DNA_gyraseB"/>
    <property type="match status" value="1"/>
</dbReference>
<evidence type="ECO:0000256" key="14">
    <source>
        <dbReference type="SAM" id="Coils"/>
    </source>
</evidence>
<feature type="compositionally biased region" description="Basic and acidic residues" evidence="15">
    <location>
        <begin position="1162"/>
        <end position="1180"/>
    </location>
</feature>
<feature type="compositionally biased region" description="Polar residues" evidence="15">
    <location>
        <begin position="959"/>
        <end position="969"/>
    </location>
</feature>
<evidence type="ECO:0000259" key="16">
    <source>
        <dbReference type="PROSITE" id="PS50880"/>
    </source>
</evidence>
<keyword evidence="14" id="KW-0175">Coiled coil</keyword>
<evidence type="ECO:0000313" key="18">
    <source>
        <dbReference type="EMBL" id="CAG7673135.1"/>
    </source>
</evidence>
<reference evidence="18" key="1">
    <citation type="submission" date="2021-06" db="EMBL/GenBank/DDBJ databases">
        <authorList>
            <person name="Hodson N. C."/>
            <person name="Mongue J. A."/>
            <person name="Jaron S. K."/>
        </authorList>
    </citation>
    <scope>NUCLEOTIDE SEQUENCE</scope>
</reference>
<evidence type="ECO:0000256" key="12">
    <source>
        <dbReference type="PROSITE-ProRule" id="PRU01384"/>
    </source>
</evidence>
<dbReference type="Pfam" id="PF00521">
    <property type="entry name" value="DNA_topoisoIV"/>
    <property type="match status" value="1"/>
</dbReference>
<dbReference type="FunFam" id="3.30.230.10:FF:000008">
    <property type="entry name" value="DNA topoisomerase 2"/>
    <property type="match status" value="1"/>
</dbReference>
<dbReference type="PANTHER" id="PTHR10169:SF38">
    <property type="entry name" value="DNA TOPOISOMERASE 2"/>
    <property type="match status" value="1"/>
</dbReference>
<comment type="catalytic activity">
    <reaction evidence="1 12 13">
        <text>ATP-dependent breakage, passage and rejoining of double-stranded DNA.</text>
        <dbReference type="EC" id="5.6.2.2"/>
    </reaction>
</comment>
<evidence type="ECO:0000313" key="19">
    <source>
        <dbReference type="Proteomes" id="UP000708208"/>
    </source>
</evidence>
<dbReference type="PROSITE" id="PS50880">
    <property type="entry name" value="TOPRIM"/>
    <property type="match status" value="1"/>
</dbReference>
<dbReference type="SMART" id="SM00433">
    <property type="entry name" value="TOP2c"/>
    <property type="match status" value="1"/>
</dbReference>
<feature type="region of interest" description="Disordered" evidence="15">
    <location>
        <begin position="1095"/>
        <end position="1122"/>
    </location>
</feature>
<proteinExistence type="inferred from homology"/>
<dbReference type="EMBL" id="CAJVCH010012564">
    <property type="protein sequence ID" value="CAG7673135.1"/>
    <property type="molecule type" value="Genomic_DNA"/>
</dbReference>
<comment type="subunit">
    <text evidence="13">Homodimer.</text>
</comment>
<feature type="domain" description="Toprim" evidence="16">
    <location>
        <begin position="321"/>
        <end position="438"/>
    </location>
</feature>
<dbReference type="InterPro" id="IPR001241">
    <property type="entry name" value="Topo_IIA"/>
</dbReference>
<dbReference type="GO" id="GO:0000819">
    <property type="term" value="P:sister chromatid segregation"/>
    <property type="evidence" value="ECO:0007669"/>
    <property type="project" value="TreeGrafter"/>
</dbReference>
<evidence type="ECO:0000256" key="1">
    <source>
        <dbReference type="ARBA" id="ARBA00000185"/>
    </source>
</evidence>
<dbReference type="FunFam" id="3.30.1360.40:FF:000003">
    <property type="entry name" value="DNA topoisomerase 2"/>
    <property type="match status" value="1"/>
</dbReference>
<keyword evidence="10 12" id="KW-0413">Isomerase</keyword>
<dbReference type="Pfam" id="PF16898">
    <property type="entry name" value="TOPRIM_C"/>
    <property type="match status" value="1"/>
</dbReference>
<feature type="region of interest" description="Disordered" evidence="15">
    <location>
        <begin position="1136"/>
        <end position="1381"/>
    </location>
</feature>
<dbReference type="GO" id="GO:0003918">
    <property type="term" value="F:DNA topoisomerase type II (double strand cut, ATP-hydrolyzing) activity"/>
    <property type="evidence" value="ECO:0007669"/>
    <property type="project" value="UniProtKB-UniRule"/>
</dbReference>
<evidence type="ECO:0000256" key="2">
    <source>
        <dbReference type="ARBA" id="ARBA00001936"/>
    </source>
</evidence>
<protein>
    <recommendedName>
        <fullName evidence="7 13">DNA topoisomerase 2</fullName>
        <ecNumber evidence="6 13">5.6.2.2</ecNumber>
    </recommendedName>
</protein>
<evidence type="ECO:0000256" key="7">
    <source>
        <dbReference type="ARBA" id="ARBA00019635"/>
    </source>
</evidence>
<dbReference type="GO" id="GO:0005524">
    <property type="term" value="F:ATP binding"/>
    <property type="evidence" value="ECO:0007669"/>
    <property type="project" value="UniProtKB-UniRule"/>
</dbReference>
<accession>A0A8J2J0V1</accession>
<evidence type="ECO:0000256" key="5">
    <source>
        <dbReference type="ARBA" id="ARBA00011080"/>
    </source>
</evidence>
<keyword evidence="19" id="KW-1185">Reference proteome</keyword>
<dbReference type="FunFam" id="3.90.199.10:FF:000002">
    <property type="entry name" value="DNA topoisomerase 2"/>
    <property type="match status" value="1"/>
</dbReference>
<feature type="coiled-coil region" evidence="14">
    <location>
        <begin position="1001"/>
        <end position="1044"/>
    </location>
</feature>
<evidence type="ECO:0000256" key="8">
    <source>
        <dbReference type="ARBA" id="ARBA00023029"/>
    </source>
</evidence>
<comment type="cofactor">
    <cofactor evidence="3">
        <name>Mg(2+)</name>
        <dbReference type="ChEBI" id="CHEBI:18420"/>
    </cofactor>
</comment>
<evidence type="ECO:0000256" key="10">
    <source>
        <dbReference type="ARBA" id="ARBA00023235"/>
    </source>
</evidence>
<comment type="similarity">
    <text evidence="5 13">Belongs to the type II topoisomerase family.</text>
</comment>
<dbReference type="CDD" id="cd03481">
    <property type="entry name" value="TopoIIA_Trans_ScTopoIIA"/>
    <property type="match status" value="1"/>
</dbReference>
<dbReference type="InterPro" id="IPR013506">
    <property type="entry name" value="Topo_IIA_bsu_dom2"/>
</dbReference>
<keyword evidence="13" id="KW-0547">Nucleotide-binding</keyword>
<feature type="active site" description="O-(5'-phospho-DNA)-tyrosine intermediate" evidence="12">
    <location>
        <position position="671"/>
    </location>
</feature>
<dbReference type="InterPro" id="IPR031660">
    <property type="entry name" value="TOPRIM_C"/>
</dbReference>
<gene>
    <name evidence="18" type="ORF">AFUS01_LOCUS2197</name>
</gene>
<dbReference type="PROSITE" id="PS52040">
    <property type="entry name" value="TOPO_IIA"/>
    <property type="match status" value="1"/>
</dbReference>
<feature type="compositionally biased region" description="Acidic residues" evidence="15">
    <location>
        <begin position="1337"/>
        <end position="1346"/>
    </location>
</feature>